<reference evidence="2 3" key="2">
    <citation type="submission" date="2019-07" db="EMBL/GenBank/DDBJ databases">
        <authorList>
            <person name="Huang Y."/>
        </authorList>
    </citation>
    <scope>NUCLEOTIDE SEQUENCE [LARGE SCALE GENOMIC DNA]</scope>
    <source>
        <strain evidence="2 3">HY188</strain>
    </source>
</reference>
<protein>
    <submittedName>
        <fullName evidence="2">Uncharacterized protein</fullName>
    </submittedName>
</protein>
<evidence type="ECO:0000313" key="3">
    <source>
        <dbReference type="Proteomes" id="UP000317344"/>
    </source>
</evidence>
<keyword evidence="1" id="KW-0812">Transmembrane</keyword>
<dbReference type="KEGG" id="toy:FO059_07780"/>
<evidence type="ECO:0000256" key="1">
    <source>
        <dbReference type="SAM" id="Phobius"/>
    </source>
</evidence>
<feature type="transmembrane region" description="Helical" evidence="1">
    <location>
        <begin position="75"/>
        <end position="94"/>
    </location>
</feature>
<organism evidence="2 3">
    <name type="scientific">Tomitella fengzijianii</name>
    <dbReference type="NCBI Taxonomy" id="2597660"/>
    <lineage>
        <taxon>Bacteria</taxon>
        <taxon>Bacillati</taxon>
        <taxon>Actinomycetota</taxon>
        <taxon>Actinomycetes</taxon>
        <taxon>Mycobacteriales</taxon>
        <taxon>Tomitella</taxon>
    </lineage>
</organism>
<dbReference type="AlphaFoldDB" id="A0A516X7Z9"/>
<proteinExistence type="predicted"/>
<evidence type="ECO:0000313" key="2">
    <source>
        <dbReference type="EMBL" id="QDQ99153.1"/>
    </source>
</evidence>
<name>A0A516X7Z9_9ACTN</name>
<sequence length="98" mass="9961">MTAPEEPGRPVRALRALGGSVVAGLVLLTIGIIVVSILGGRRGIPGPGGESLIVHLLGSGVALVAQRYADRTRGFAAAACALVVFCAAGAVLWTQWWG</sequence>
<accession>A0A516X7Z9</accession>
<gene>
    <name evidence="2" type="ORF">FO059_07780</name>
</gene>
<keyword evidence="1" id="KW-0472">Membrane</keyword>
<feature type="transmembrane region" description="Helical" evidence="1">
    <location>
        <begin position="20"/>
        <end position="40"/>
    </location>
</feature>
<reference evidence="2 3" key="1">
    <citation type="submission" date="2019-07" db="EMBL/GenBank/DDBJ databases">
        <title>Tomitella cavernea sp. nov., an actinomycete isolated from soil.</title>
        <authorList>
            <person name="Cheng J."/>
        </authorList>
    </citation>
    <scope>NUCLEOTIDE SEQUENCE [LARGE SCALE GENOMIC DNA]</scope>
    <source>
        <strain evidence="2 3">HY188</strain>
    </source>
</reference>
<dbReference type="EMBL" id="CP041765">
    <property type="protein sequence ID" value="QDQ99153.1"/>
    <property type="molecule type" value="Genomic_DNA"/>
</dbReference>
<keyword evidence="1" id="KW-1133">Transmembrane helix</keyword>
<dbReference type="Proteomes" id="UP000317344">
    <property type="component" value="Chromosome"/>
</dbReference>
<keyword evidence="3" id="KW-1185">Reference proteome</keyword>